<evidence type="ECO:0008006" key="4">
    <source>
        <dbReference type="Google" id="ProtNLM"/>
    </source>
</evidence>
<feature type="transmembrane region" description="Helical" evidence="1">
    <location>
        <begin position="91"/>
        <end position="107"/>
    </location>
</feature>
<keyword evidence="1" id="KW-1133">Transmembrane helix</keyword>
<evidence type="ECO:0000256" key="1">
    <source>
        <dbReference type="SAM" id="Phobius"/>
    </source>
</evidence>
<dbReference type="PANTHER" id="PTHR18640">
    <property type="entry name" value="SOLUTE CARRIER FAMILY 10 MEMBER 7"/>
    <property type="match status" value="1"/>
</dbReference>
<dbReference type="Pfam" id="PF13593">
    <property type="entry name" value="SBF_like"/>
    <property type="match status" value="1"/>
</dbReference>
<dbReference type="EMBL" id="JALJOT010000007">
    <property type="protein sequence ID" value="KAK9908880.1"/>
    <property type="molecule type" value="Genomic_DNA"/>
</dbReference>
<comment type="caution">
    <text evidence="2">The sequence shown here is derived from an EMBL/GenBank/DDBJ whole genome shotgun (WGS) entry which is preliminary data.</text>
</comment>
<sequence length="395" mass="41103">MGSKGAFGAEPHILYIATTLLLEHRQTRQHPVTSRNSTPVQAMPEDVSRQTGSQKLLKFIQAQFLPLALLAAMIVGYLFPDPGLRAADVGLQSLTTTGIFIISGLGLRRGEALRALSAWGAILYGFTSILFITPLAALVVLRLPLGSPELAFGLAVFCCMPTTLSSGVSLTQAVGGNAALALLLTVGTNLVGIFTMPFVLCWLLGAGNSTVSLAPGPLLRSLMRTILAPLLVGAAARAFIPGVAGLVDRKKKVLALLSACLLALVPWMQISRAVSSSVNVSVAALAAVVAAGVAVHLVYLAFNSAAVQLLRIGGPSGKESAGERRALILVGSQKTLPIAVTVLGQLASVLPGPVGIAVVPCVVSHLSQILIDSFLVSHWLRQDADAQPEQRARTA</sequence>
<feature type="transmembrane region" description="Helical" evidence="1">
    <location>
        <begin position="253"/>
        <end position="270"/>
    </location>
</feature>
<keyword evidence="3" id="KW-1185">Reference proteome</keyword>
<feature type="transmembrane region" description="Helical" evidence="1">
    <location>
        <begin position="282"/>
        <end position="302"/>
    </location>
</feature>
<gene>
    <name evidence="2" type="ORF">WJX75_004170</name>
</gene>
<feature type="transmembrane region" description="Helical" evidence="1">
    <location>
        <begin position="182"/>
        <end position="206"/>
    </location>
</feature>
<dbReference type="InterPro" id="IPR038770">
    <property type="entry name" value="Na+/solute_symporter_sf"/>
</dbReference>
<feature type="transmembrane region" description="Helical" evidence="1">
    <location>
        <begin position="119"/>
        <end position="144"/>
    </location>
</feature>
<keyword evidence="1" id="KW-0472">Membrane</keyword>
<accession>A0ABR2YQJ4</accession>
<organism evidence="2 3">
    <name type="scientific">Coccomyxa subellipsoidea</name>
    <dbReference type="NCBI Taxonomy" id="248742"/>
    <lineage>
        <taxon>Eukaryota</taxon>
        <taxon>Viridiplantae</taxon>
        <taxon>Chlorophyta</taxon>
        <taxon>core chlorophytes</taxon>
        <taxon>Trebouxiophyceae</taxon>
        <taxon>Trebouxiophyceae incertae sedis</taxon>
        <taxon>Coccomyxaceae</taxon>
        <taxon>Coccomyxa</taxon>
    </lineage>
</organism>
<protein>
    <recommendedName>
        <fullName evidence="4">Bile acid:sodium symporter</fullName>
    </recommendedName>
</protein>
<evidence type="ECO:0000313" key="2">
    <source>
        <dbReference type="EMBL" id="KAK9908880.1"/>
    </source>
</evidence>
<dbReference type="Gene3D" id="1.20.1530.20">
    <property type="match status" value="1"/>
</dbReference>
<dbReference type="PANTHER" id="PTHR18640:SF10">
    <property type="entry name" value="SODIUM_METABOLITE COTRANSPORTER BASS4, CHLOROPLASTIC-RELATED"/>
    <property type="match status" value="1"/>
</dbReference>
<keyword evidence="1" id="KW-0812">Transmembrane</keyword>
<evidence type="ECO:0000313" key="3">
    <source>
        <dbReference type="Proteomes" id="UP001491310"/>
    </source>
</evidence>
<feature type="transmembrane region" description="Helical" evidence="1">
    <location>
        <begin position="59"/>
        <end position="79"/>
    </location>
</feature>
<reference evidence="2 3" key="1">
    <citation type="journal article" date="2024" name="Nat. Commun.">
        <title>Phylogenomics reveals the evolutionary origins of lichenization in chlorophyte algae.</title>
        <authorList>
            <person name="Puginier C."/>
            <person name="Libourel C."/>
            <person name="Otte J."/>
            <person name="Skaloud P."/>
            <person name="Haon M."/>
            <person name="Grisel S."/>
            <person name="Petersen M."/>
            <person name="Berrin J.G."/>
            <person name="Delaux P.M."/>
            <person name="Dal Grande F."/>
            <person name="Keller J."/>
        </authorList>
    </citation>
    <scope>NUCLEOTIDE SEQUENCE [LARGE SCALE GENOMIC DNA]</scope>
    <source>
        <strain evidence="2 3">SAG 216-7</strain>
    </source>
</reference>
<feature type="transmembrane region" description="Helical" evidence="1">
    <location>
        <begin position="226"/>
        <end position="246"/>
    </location>
</feature>
<dbReference type="InterPro" id="IPR016833">
    <property type="entry name" value="Put_Na-Bile_cotransptr"/>
</dbReference>
<dbReference type="Proteomes" id="UP001491310">
    <property type="component" value="Unassembled WGS sequence"/>
</dbReference>
<name>A0ABR2YQJ4_9CHLO</name>
<proteinExistence type="predicted"/>
<feature type="transmembrane region" description="Helical" evidence="1">
    <location>
        <begin position="150"/>
        <end position="170"/>
    </location>
</feature>